<evidence type="ECO:0000313" key="1">
    <source>
        <dbReference type="EnsemblMetazoa" id="BGLB033570-PA"/>
    </source>
</evidence>
<organism evidence="1 2">
    <name type="scientific">Biomphalaria glabrata</name>
    <name type="common">Bloodfluke planorb</name>
    <name type="synonym">Freshwater snail</name>
    <dbReference type="NCBI Taxonomy" id="6526"/>
    <lineage>
        <taxon>Eukaryota</taxon>
        <taxon>Metazoa</taxon>
        <taxon>Spiralia</taxon>
        <taxon>Lophotrochozoa</taxon>
        <taxon>Mollusca</taxon>
        <taxon>Gastropoda</taxon>
        <taxon>Heterobranchia</taxon>
        <taxon>Euthyneura</taxon>
        <taxon>Panpulmonata</taxon>
        <taxon>Hygrophila</taxon>
        <taxon>Lymnaeoidea</taxon>
        <taxon>Planorbidae</taxon>
        <taxon>Biomphalaria</taxon>
    </lineage>
</organism>
<sequence length="161" mass="18434">MNLTQFTLDRMVCTLSHRSTFQNVFPQEFNAEDLAFNKILNQLVPLLEKLLYEDASIPSSYFKRYQEPVPTDDVLLKPVTMGDILEELVTMDSVLEEPVTMGDIFEEPVTMGDIFEEPVTMGDILEEPVTMGDILEEPVTMSYLESINGRRMIILLNFGWC</sequence>
<dbReference type="VEuPathDB" id="VectorBase:BGLB033570"/>
<evidence type="ECO:0000313" key="2">
    <source>
        <dbReference type="Proteomes" id="UP000076420"/>
    </source>
</evidence>
<dbReference type="EnsemblMetazoa" id="BGLB033570-RA">
    <property type="protein sequence ID" value="BGLB033570-PA"/>
    <property type="gene ID" value="BGLB033570"/>
</dbReference>
<name>A0A2C9LPN0_BIOGL</name>
<protein>
    <submittedName>
        <fullName evidence="1">Uncharacterized protein</fullName>
    </submittedName>
</protein>
<dbReference type="STRING" id="6526.A0A2C9LPN0"/>
<proteinExistence type="predicted"/>
<dbReference type="KEGG" id="bgt:106077217"/>
<gene>
    <name evidence="1" type="primary">106077217</name>
</gene>
<accession>A0A2C9LPN0</accession>
<reference evidence="1" key="1">
    <citation type="submission" date="2020-05" db="UniProtKB">
        <authorList>
            <consortium name="EnsemblMetazoa"/>
        </authorList>
    </citation>
    <scope>IDENTIFICATION</scope>
    <source>
        <strain evidence="1">BB02</strain>
    </source>
</reference>
<dbReference type="Proteomes" id="UP000076420">
    <property type="component" value="Unassembled WGS sequence"/>
</dbReference>
<dbReference type="AlphaFoldDB" id="A0A2C9LPN0"/>